<protein>
    <submittedName>
        <fullName evidence="1">Uncharacterized protein</fullName>
    </submittedName>
</protein>
<dbReference type="EMBL" id="JAWRVI010000115">
    <property type="protein sequence ID" value="KAK4076806.1"/>
    <property type="molecule type" value="Genomic_DNA"/>
</dbReference>
<organism evidence="1 2">
    <name type="scientific">Purpureocillium lilacinum</name>
    <name type="common">Paecilomyces lilacinus</name>
    <dbReference type="NCBI Taxonomy" id="33203"/>
    <lineage>
        <taxon>Eukaryota</taxon>
        <taxon>Fungi</taxon>
        <taxon>Dikarya</taxon>
        <taxon>Ascomycota</taxon>
        <taxon>Pezizomycotina</taxon>
        <taxon>Sordariomycetes</taxon>
        <taxon>Hypocreomycetidae</taxon>
        <taxon>Hypocreales</taxon>
        <taxon>Ophiocordycipitaceae</taxon>
        <taxon>Purpureocillium</taxon>
    </lineage>
</organism>
<reference evidence="1 2" key="1">
    <citation type="journal article" date="2024" name="Microbiol. Resour. Announc.">
        <title>Genome annotations for the ascomycete fungi Trichoderma harzianum, Trichoderma aggressivum, and Purpureocillium lilacinum.</title>
        <authorList>
            <person name="Beijen E.P.W."/>
            <person name="Ohm R.A."/>
        </authorList>
    </citation>
    <scope>NUCLEOTIDE SEQUENCE [LARGE SCALE GENOMIC DNA]</scope>
    <source>
        <strain evidence="1 2">CBS 150709</strain>
    </source>
</reference>
<sequence length="355" mass="39047">MHQTLSTVTGESPVGNLPCRPLQRIGAILSAAQSKLSSLSPVRLVILFSNVALVSSNRAIHPVATMQVSLGLAVAYLATSVYAGGYQGCLERVLLYYAYQIDGLNPPADQTLGFRCKRWDSKAGCVNNVWEPCTSKANKGGRCTFNELMYHMGKVGPGDKLVGPPGANQNTISPNIEETAKLVYAHHTTPPNKKVPNFPPYKAMKNADNDFIKYNEKLGTVVNDARRAHGTASNKHLWDGFDATLDKIHTARTGDHGPFLIRAAQEKLGKNLGFDIKLRQLGINPISVPPAQWETVDWAATSQAAKAKGIPDVDKKIRDFRYDWYKGPKKVQAAADHYAVFKSYKRLNDQRLSCR</sequence>
<comment type="caution">
    <text evidence="1">The sequence shown here is derived from an EMBL/GenBank/DDBJ whole genome shotgun (WGS) entry which is preliminary data.</text>
</comment>
<gene>
    <name evidence="1" type="ORF">Purlil1_12609</name>
</gene>
<dbReference type="Proteomes" id="UP001287286">
    <property type="component" value="Unassembled WGS sequence"/>
</dbReference>
<evidence type="ECO:0000313" key="2">
    <source>
        <dbReference type="Proteomes" id="UP001287286"/>
    </source>
</evidence>
<keyword evidence="2" id="KW-1185">Reference proteome</keyword>
<evidence type="ECO:0000313" key="1">
    <source>
        <dbReference type="EMBL" id="KAK4076806.1"/>
    </source>
</evidence>
<accession>A0ABR0BGF3</accession>
<proteinExistence type="predicted"/>
<name>A0ABR0BGF3_PURLI</name>